<keyword evidence="4 7" id="KW-0812">Transmembrane</keyword>
<evidence type="ECO:0000256" key="5">
    <source>
        <dbReference type="ARBA" id="ARBA00022989"/>
    </source>
</evidence>
<feature type="transmembrane region" description="Helical" evidence="7">
    <location>
        <begin position="133"/>
        <end position="154"/>
    </location>
</feature>
<accession>A0ABX0PCX5</accession>
<name>A0ABX0PCX5_9BURK</name>
<evidence type="ECO:0000256" key="6">
    <source>
        <dbReference type="ARBA" id="ARBA00023136"/>
    </source>
</evidence>
<feature type="transmembrane region" description="Helical" evidence="7">
    <location>
        <begin position="185"/>
        <end position="206"/>
    </location>
</feature>
<comment type="similarity">
    <text evidence="2">Belongs to the chromate ion transporter (CHR) (TC 2.A.51) family.</text>
</comment>
<keyword evidence="3" id="KW-1003">Cell membrane</keyword>
<evidence type="ECO:0000256" key="7">
    <source>
        <dbReference type="SAM" id="Phobius"/>
    </source>
</evidence>
<organism evidence="8 9">
    <name type="scientific">Telluria antibiotica</name>
    <dbReference type="NCBI Taxonomy" id="2717319"/>
    <lineage>
        <taxon>Bacteria</taxon>
        <taxon>Pseudomonadati</taxon>
        <taxon>Pseudomonadota</taxon>
        <taxon>Betaproteobacteria</taxon>
        <taxon>Burkholderiales</taxon>
        <taxon>Oxalobacteraceae</taxon>
        <taxon>Telluria group</taxon>
        <taxon>Telluria</taxon>
    </lineage>
</organism>
<protein>
    <submittedName>
        <fullName evidence="8">Chromate transporter</fullName>
    </submittedName>
</protein>
<dbReference type="Pfam" id="PF02417">
    <property type="entry name" value="Chromate_transp"/>
    <property type="match status" value="1"/>
</dbReference>
<reference evidence="8 9" key="1">
    <citation type="submission" date="2020-03" db="EMBL/GenBank/DDBJ databases">
        <title>Genome sequence of strain Massilia sp. TW-1.</title>
        <authorList>
            <person name="Chaudhary D.K."/>
        </authorList>
    </citation>
    <scope>NUCLEOTIDE SEQUENCE [LARGE SCALE GENOMIC DNA]</scope>
    <source>
        <strain evidence="8 9">TW-1</strain>
    </source>
</reference>
<feature type="transmembrane region" description="Helical" evidence="7">
    <location>
        <begin position="90"/>
        <end position="113"/>
    </location>
</feature>
<dbReference type="InterPro" id="IPR052518">
    <property type="entry name" value="CHR_Transporter"/>
</dbReference>
<dbReference type="EMBL" id="JAAQOM010000009">
    <property type="protein sequence ID" value="NIA55206.1"/>
    <property type="molecule type" value="Genomic_DNA"/>
</dbReference>
<evidence type="ECO:0000313" key="9">
    <source>
        <dbReference type="Proteomes" id="UP000716322"/>
    </source>
</evidence>
<dbReference type="RefSeq" id="WP_166860336.1">
    <property type="nucleotide sequence ID" value="NZ_JAAQOM010000009.1"/>
</dbReference>
<keyword evidence="5 7" id="KW-1133">Transmembrane helix</keyword>
<feature type="transmembrane region" description="Helical" evidence="7">
    <location>
        <begin position="212"/>
        <end position="227"/>
    </location>
</feature>
<evidence type="ECO:0000256" key="4">
    <source>
        <dbReference type="ARBA" id="ARBA00022692"/>
    </source>
</evidence>
<dbReference type="Proteomes" id="UP000716322">
    <property type="component" value="Unassembled WGS sequence"/>
</dbReference>
<dbReference type="InterPro" id="IPR003370">
    <property type="entry name" value="Chromate_transpt"/>
</dbReference>
<proteinExistence type="inferred from homology"/>
<feature type="transmembrane region" description="Helical" evidence="7">
    <location>
        <begin position="58"/>
        <end position="78"/>
    </location>
</feature>
<evidence type="ECO:0000256" key="1">
    <source>
        <dbReference type="ARBA" id="ARBA00004651"/>
    </source>
</evidence>
<dbReference type="PANTHER" id="PTHR43663">
    <property type="entry name" value="CHROMATE TRANSPORT PROTEIN-RELATED"/>
    <property type="match status" value="1"/>
</dbReference>
<gene>
    <name evidence="8" type="ORF">HAV22_16330</name>
</gene>
<feature type="transmembrane region" description="Helical" evidence="7">
    <location>
        <begin position="17"/>
        <end position="37"/>
    </location>
</feature>
<evidence type="ECO:0000256" key="2">
    <source>
        <dbReference type="ARBA" id="ARBA00005262"/>
    </source>
</evidence>
<comment type="subcellular location">
    <subcellularLocation>
        <location evidence="1">Cell membrane</location>
        <topology evidence="1">Multi-pass membrane protein</topology>
    </subcellularLocation>
</comment>
<sequence length="228" mass="23945">MTMPLHLTLDWADWLNLFGHFLTLSLMSVGGAISTTSEMHRFLVEQHHWLTQEQFNQSIALAQAAPGPNVLFVALMGWHVGMNAGSTAAALFGVLVTMVGIMTPSTVITYTVAGWGHRNRDLRAVRAFKQGMAPIVIALLLSTAWIMASSAAIITPPAGAAIAAGTSVASVAAAPAAAGPAAAALRAALAQWPLWLTVIVSCLVIWRTRIHLLWLLAAGAVLGALGLI</sequence>
<keyword evidence="6 7" id="KW-0472">Membrane</keyword>
<dbReference type="PANTHER" id="PTHR43663:SF1">
    <property type="entry name" value="CHROMATE TRANSPORTER"/>
    <property type="match status" value="1"/>
</dbReference>
<evidence type="ECO:0000256" key="3">
    <source>
        <dbReference type="ARBA" id="ARBA00022475"/>
    </source>
</evidence>
<comment type="caution">
    <text evidence="8">The sequence shown here is derived from an EMBL/GenBank/DDBJ whole genome shotgun (WGS) entry which is preliminary data.</text>
</comment>
<evidence type="ECO:0000313" key="8">
    <source>
        <dbReference type="EMBL" id="NIA55206.1"/>
    </source>
</evidence>
<keyword evidence="9" id="KW-1185">Reference proteome</keyword>